<dbReference type="InterPro" id="IPR036635">
    <property type="entry name" value="MurB_C_sf"/>
</dbReference>
<dbReference type="InterPro" id="IPR016166">
    <property type="entry name" value="FAD-bd_PCMH"/>
</dbReference>
<evidence type="ECO:0000256" key="15">
    <source>
        <dbReference type="ARBA" id="ARBA00023002"/>
    </source>
</evidence>
<comment type="subcellular location">
    <subcellularLocation>
        <location evidence="3 20">Cytoplasm</location>
    </subcellularLocation>
</comment>
<dbReference type="InterPro" id="IPR016169">
    <property type="entry name" value="FAD-bd_PCMH_sub2"/>
</dbReference>
<dbReference type="InterPro" id="IPR006094">
    <property type="entry name" value="Oxid_FAD_bind_N"/>
</dbReference>
<dbReference type="InterPro" id="IPR016167">
    <property type="entry name" value="FAD-bd_PCMH_sub1"/>
</dbReference>
<evidence type="ECO:0000256" key="10">
    <source>
        <dbReference type="ARBA" id="ARBA00022630"/>
    </source>
</evidence>
<feature type="active site" evidence="20">
    <location>
        <position position="330"/>
    </location>
</feature>
<dbReference type="OrthoDB" id="9804753at2"/>
<gene>
    <name evidence="20 22" type="primary">murB</name>
    <name evidence="22" type="ORF">Lsha_1784</name>
</gene>
<evidence type="ECO:0000256" key="1">
    <source>
        <dbReference type="ARBA" id="ARBA00001974"/>
    </source>
</evidence>
<evidence type="ECO:0000256" key="3">
    <source>
        <dbReference type="ARBA" id="ARBA00004496"/>
    </source>
</evidence>
<keyword evidence="14 20" id="KW-0573">Peptidoglycan synthesis</keyword>
<comment type="pathway">
    <text evidence="4 20">Cell wall biogenesis; peptidoglycan biosynthesis.</text>
</comment>
<dbReference type="PANTHER" id="PTHR21071">
    <property type="entry name" value="UDP-N-ACETYLENOLPYRUVOYLGLUCOSAMINE REDUCTASE"/>
    <property type="match status" value="1"/>
</dbReference>
<comment type="similarity">
    <text evidence="5 20">Belongs to the MurB family.</text>
</comment>
<comment type="function">
    <text evidence="2 20">Cell wall formation.</text>
</comment>
<comment type="caution">
    <text evidence="22">The sequence shown here is derived from an EMBL/GenBank/DDBJ whole genome shotgun (WGS) entry which is preliminary data.</text>
</comment>
<dbReference type="NCBIfam" id="NF000755">
    <property type="entry name" value="PRK00046.1"/>
    <property type="match status" value="1"/>
</dbReference>
<proteinExistence type="inferred from homology"/>
<evidence type="ECO:0000256" key="12">
    <source>
        <dbReference type="ARBA" id="ARBA00022857"/>
    </source>
</evidence>
<evidence type="ECO:0000259" key="21">
    <source>
        <dbReference type="PROSITE" id="PS51387"/>
    </source>
</evidence>
<dbReference type="SUPFAM" id="SSF56194">
    <property type="entry name" value="Uridine diphospho-N-Acetylenolpyruvylglucosamine reductase, MurB, C-terminal domain"/>
    <property type="match status" value="1"/>
</dbReference>
<accession>A0A0W0YT10</accession>
<dbReference type="Gene3D" id="3.30.465.10">
    <property type="match status" value="1"/>
</dbReference>
<dbReference type="GO" id="GO:0051301">
    <property type="term" value="P:cell division"/>
    <property type="evidence" value="ECO:0007669"/>
    <property type="project" value="UniProtKB-KW"/>
</dbReference>
<evidence type="ECO:0000256" key="13">
    <source>
        <dbReference type="ARBA" id="ARBA00022960"/>
    </source>
</evidence>
<evidence type="ECO:0000256" key="16">
    <source>
        <dbReference type="ARBA" id="ARBA00023306"/>
    </source>
</evidence>
<keyword evidence="11 20" id="KW-0274">FAD</keyword>
<sequence>MMNLQENVSLTHLNTLQLESTASHYVVLNQIEQLEAIRSVLSDFSQFFVLGGGSNLIVPSAYQGLVIHNQLRGITINQIGQDRIVTAMAGENWDEFVAYCTENRAFGLENLSLIPGTVGASPIQNIGAYGVEVKDFIEEVLVYDLQTAQLLSLSNDDCKFTYRNSVLKNNSRYIVISVSFKLSAQPNLNLSYGDVAARMSAINDSTPYDLRKIIIDIRQSKLPNPQELGNAGSFFHNPVLPAKKVRELLIQYPKLPQFPTPDPEYIKISAGWLIDNLGLKGLRHDNVGVYSKQALVLVNYGGACQSELLEFAGWIQAQIKESYDVQLNIEPIVLAEERQ</sequence>
<dbReference type="Gene3D" id="3.30.43.10">
    <property type="entry name" value="Uridine Diphospho-n-acetylenolpyruvylglucosamine Reductase, domain 2"/>
    <property type="match status" value="1"/>
</dbReference>
<dbReference type="Proteomes" id="UP000054600">
    <property type="component" value="Unassembled WGS sequence"/>
</dbReference>
<dbReference type="GO" id="GO:0005829">
    <property type="term" value="C:cytosol"/>
    <property type="evidence" value="ECO:0007669"/>
    <property type="project" value="TreeGrafter"/>
</dbReference>
<comment type="cofactor">
    <cofactor evidence="1 20">
        <name>FAD</name>
        <dbReference type="ChEBI" id="CHEBI:57692"/>
    </cofactor>
</comment>
<dbReference type="STRING" id="1122169.Lsha_1784"/>
<dbReference type="RefSeq" id="WP_018576045.1">
    <property type="nucleotide sequence ID" value="NZ_KB892382.1"/>
</dbReference>
<dbReference type="EC" id="1.3.1.98" evidence="6 20"/>
<dbReference type="PATRIC" id="fig|1122169.6.peg.2047"/>
<dbReference type="PROSITE" id="PS51387">
    <property type="entry name" value="FAD_PCMH"/>
    <property type="match status" value="1"/>
</dbReference>
<keyword evidence="16 20" id="KW-0131">Cell cycle</keyword>
<dbReference type="InterPro" id="IPR003170">
    <property type="entry name" value="MurB"/>
</dbReference>
<evidence type="ECO:0000313" key="23">
    <source>
        <dbReference type="Proteomes" id="UP000054600"/>
    </source>
</evidence>
<evidence type="ECO:0000256" key="6">
    <source>
        <dbReference type="ARBA" id="ARBA00012518"/>
    </source>
</evidence>
<keyword evidence="13 20" id="KW-0133">Cell shape</keyword>
<dbReference type="NCBIfam" id="NF010478">
    <property type="entry name" value="PRK13903.1"/>
    <property type="match status" value="1"/>
</dbReference>
<dbReference type="Gene3D" id="3.90.78.10">
    <property type="entry name" value="UDP-N-acetylenolpyruvoylglucosamine reductase, C-terminal domain"/>
    <property type="match status" value="1"/>
</dbReference>
<evidence type="ECO:0000256" key="14">
    <source>
        <dbReference type="ARBA" id="ARBA00022984"/>
    </source>
</evidence>
<evidence type="ECO:0000256" key="17">
    <source>
        <dbReference type="ARBA" id="ARBA00023316"/>
    </source>
</evidence>
<dbReference type="GO" id="GO:0071555">
    <property type="term" value="P:cell wall organization"/>
    <property type="evidence" value="ECO:0007669"/>
    <property type="project" value="UniProtKB-KW"/>
</dbReference>
<comment type="catalytic activity">
    <reaction evidence="19 20">
        <text>UDP-N-acetyl-alpha-D-muramate + NADP(+) = UDP-N-acetyl-3-O-(1-carboxyvinyl)-alpha-D-glucosamine + NADPH + H(+)</text>
        <dbReference type="Rhea" id="RHEA:12248"/>
        <dbReference type="ChEBI" id="CHEBI:15378"/>
        <dbReference type="ChEBI" id="CHEBI:57783"/>
        <dbReference type="ChEBI" id="CHEBI:58349"/>
        <dbReference type="ChEBI" id="CHEBI:68483"/>
        <dbReference type="ChEBI" id="CHEBI:70757"/>
        <dbReference type="EC" id="1.3.1.98"/>
    </reaction>
</comment>
<name>A0A0W0YT10_9GAMM</name>
<dbReference type="AlphaFoldDB" id="A0A0W0YT10"/>
<dbReference type="UniPathway" id="UPA00219"/>
<evidence type="ECO:0000256" key="4">
    <source>
        <dbReference type="ARBA" id="ARBA00004752"/>
    </source>
</evidence>
<dbReference type="HAMAP" id="MF_00037">
    <property type="entry name" value="MurB"/>
    <property type="match status" value="1"/>
</dbReference>
<protein>
    <recommendedName>
        <fullName evidence="7 20">UDP-N-acetylenolpyruvoylglucosamine reductase</fullName>
        <ecNumber evidence="6 20">1.3.1.98</ecNumber>
    </recommendedName>
    <alternativeName>
        <fullName evidence="18 20">UDP-N-acetylmuramate dehydrogenase</fullName>
    </alternativeName>
</protein>
<reference evidence="22 23" key="1">
    <citation type="submission" date="2015-11" db="EMBL/GenBank/DDBJ databases">
        <title>Genomic analysis of 38 Legionella species identifies large and diverse effector repertoires.</title>
        <authorList>
            <person name="Burstein D."/>
            <person name="Amaro F."/>
            <person name="Zusman T."/>
            <person name="Lifshitz Z."/>
            <person name="Cohen O."/>
            <person name="Gilbert J.A."/>
            <person name="Pupko T."/>
            <person name="Shuman H.A."/>
            <person name="Segal G."/>
        </authorList>
    </citation>
    <scope>NUCLEOTIDE SEQUENCE [LARGE SCALE GENOMIC DNA]</scope>
    <source>
        <strain evidence="22 23">ATCC 49655</strain>
    </source>
</reference>
<dbReference type="PANTHER" id="PTHR21071:SF4">
    <property type="entry name" value="UDP-N-ACETYLENOLPYRUVOYLGLUCOSAMINE REDUCTASE"/>
    <property type="match status" value="1"/>
</dbReference>
<evidence type="ECO:0000256" key="9">
    <source>
        <dbReference type="ARBA" id="ARBA00022618"/>
    </source>
</evidence>
<dbReference type="InterPro" id="IPR011601">
    <property type="entry name" value="MurB_C"/>
</dbReference>
<evidence type="ECO:0000256" key="7">
    <source>
        <dbReference type="ARBA" id="ARBA00015188"/>
    </source>
</evidence>
<keyword evidence="17 20" id="KW-0961">Cell wall biogenesis/degradation</keyword>
<keyword evidence="15 20" id="KW-0560">Oxidoreductase</keyword>
<feature type="active site" description="Proton donor" evidence="20">
    <location>
        <position position="233"/>
    </location>
</feature>
<dbReference type="GO" id="GO:0071949">
    <property type="term" value="F:FAD binding"/>
    <property type="evidence" value="ECO:0007669"/>
    <property type="project" value="InterPro"/>
</dbReference>
<dbReference type="EMBL" id="LNYW01000046">
    <property type="protein sequence ID" value="KTD60034.1"/>
    <property type="molecule type" value="Genomic_DNA"/>
</dbReference>
<dbReference type="GO" id="GO:0008762">
    <property type="term" value="F:UDP-N-acetylmuramate dehydrogenase activity"/>
    <property type="evidence" value="ECO:0007669"/>
    <property type="project" value="UniProtKB-UniRule"/>
</dbReference>
<organism evidence="22 23">
    <name type="scientific">Legionella shakespearei DSM 23087</name>
    <dbReference type="NCBI Taxonomy" id="1122169"/>
    <lineage>
        <taxon>Bacteria</taxon>
        <taxon>Pseudomonadati</taxon>
        <taxon>Pseudomonadota</taxon>
        <taxon>Gammaproteobacteria</taxon>
        <taxon>Legionellales</taxon>
        <taxon>Legionellaceae</taxon>
        <taxon>Legionella</taxon>
    </lineage>
</organism>
<evidence type="ECO:0000313" key="22">
    <source>
        <dbReference type="EMBL" id="KTD60034.1"/>
    </source>
</evidence>
<dbReference type="Pfam" id="PF02873">
    <property type="entry name" value="MurB_C"/>
    <property type="match status" value="1"/>
</dbReference>
<keyword evidence="23" id="KW-1185">Reference proteome</keyword>
<evidence type="ECO:0000256" key="19">
    <source>
        <dbReference type="ARBA" id="ARBA00048914"/>
    </source>
</evidence>
<evidence type="ECO:0000256" key="11">
    <source>
        <dbReference type="ARBA" id="ARBA00022827"/>
    </source>
</evidence>
<dbReference type="SUPFAM" id="SSF56176">
    <property type="entry name" value="FAD-binding/transporter-associated domain-like"/>
    <property type="match status" value="1"/>
</dbReference>
<feature type="active site" evidence="20">
    <location>
        <position position="163"/>
    </location>
</feature>
<dbReference type="InterPro" id="IPR036318">
    <property type="entry name" value="FAD-bd_PCMH-like_sf"/>
</dbReference>
<keyword evidence="10 20" id="KW-0285">Flavoprotein</keyword>
<keyword evidence="9 20" id="KW-0132">Cell division</keyword>
<evidence type="ECO:0000256" key="20">
    <source>
        <dbReference type="HAMAP-Rule" id="MF_00037"/>
    </source>
</evidence>
<evidence type="ECO:0000256" key="18">
    <source>
        <dbReference type="ARBA" id="ARBA00031026"/>
    </source>
</evidence>
<dbReference type="Pfam" id="PF01565">
    <property type="entry name" value="FAD_binding_4"/>
    <property type="match status" value="1"/>
</dbReference>
<feature type="domain" description="FAD-binding PCMH-type" evidence="21">
    <location>
        <begin position="18"/>
        <end position="185"/>
    </location>
</feature>
<evidence type="ECO:0000256" key="5">
    <source>
        <dbReference type="ARBA" id="ARBA00010485"/>
    </source>
</evidence>
<keyword evidence="12 20" id="KW-0521">NADP</keyword>
<dbReference type="GO" id="GO:0008360">
    <property type="term" value="P:regulation of cell shape"/>
    <property type="evidence" value="ECO:0007669"/>
    <property type="project" value="UniProtKB-KW"/>
</dbReference>
<dbReference type="NCBIfam" id="TIGR00179">
    <property type="entry name" value="murB"/>
    <property type="match status" value="1"/>
</dbReference>
<dbReference type="GO" id="GO:0009252">
    <property type="term" value="P:peptidoglycan biosynthetic process"/>
    <property type="evidence" value="ECO:0007669"/>
    <property type="project" value="UniProtKB-UniRule"/>
</dbReference>
<evidence type="ECO:0000256" key="2">
    <source>
        <dbReference type="ARBA" id="ARBA00003921"/>
    </source>
</evidence>
<evidence type="ECO:0000256" key="8">
    <source>
        <dbReference type="ARBA" id="ARBA00022490"/>
    </source>
</evidence>
<keyword evidence="8 20" id="KW-0963">Cytoplasm</keyword>
<dbReference type="eggNOG" id="COG0812">
    <property type="taxonomic scope" value="Bacteria"/>
</dbReference>